<dbReference type="EMBL" id="JANEYF010005127">
    <property type="protein sequence ID" value="KAJ8929100.1"/>
    <property type="molecule type" value="Genomic_DNA"/>
</dbReference>
<sequence length="89" mass="10258">MLVESSVQEDKVKPKISIESFIIELKVKRNLIPKTPVVEEKKAVETVEVKEKLLTIISEQSVKTSPESTKKKVRKRRAINRTGKFFCFI</sequence>
<evidence type="ECO:0000313" key="2">
    <source>
        <dbReference type="Proteomes" id="UP001162156"/>
    </source>
</evidence>
<keyword evidence="2" id="KW-1185">Reference proteome</keyword>
<accession>A0AAV8WS87</accession>
<dbReference type="Proteomes" id="UP001162156">
    <property type="component" value="Unassembled WGS sequence"/>
</dbReference>
<dbReference type="AlphaFoldDB" id="A0AAV8WS87"/>
<comment type="caution">
    <text evidence="1">The sequence shown here is derived from an EMBL/GenBank/DDBJ whole genome shotgun (WGS) entry which is preliminary data.</text>
</comment>
<organism evidence="1 2">
    <name type="scientific">Rhamnusium bicolor</name>
    <dbReference type="NCBI Taxonomy" id="1586634"/>
    <lineage>
        <taxon>Eukaryota</taxon>
        <taxon>Metazoa</taxon>
        <taxon>Ecdysozoa</taxon>
        <taxon>Arthropoda</taxon>
        <taxon>Hexapoda</taxon>
        <taxon>Insecta</taxon>
        <taxon>Pterygota</taxon>
        <taxon>Neoptera</taxon>
        <taxon>Endopterygota</taxon>
        <taxon>Coleoptera</taxon>
        <taxon>Polyphaga</taxon>
        <taxon>Cucujiformia</taxon>
        <taxon>Chrysomeloidea</taxon>
        <taxon>Cerambycidae</taxon>
        <taxon>Lepturinae</taxon>
        <taxon>Rhagiini</taxon>
        <taxon>Rhamnusium</taxon>
    </lineage>
</organism>
<protein>
    <submittedName>
        <fullName evidence="1">Uncharacterized protein</fullName>
    </submittedName>
</protein>
<name>A0AAV8WS87_9CUCU</name>
<evidence type="ECO:0000313" key="1">
    <source>
        <dbReference type="EMBL" id="KAJ8929100.1"/>
    </source>
</evidence>
<reference evidence="1" key="1">
    <citation type="journal article" date="2023" name="Insect Mol. Biol.">
        <title>Genome sequencing provides insights into the evolution of gene families encoding plant cell wall-degrading enzymes in longhorned beetles.</title>
        <authorList>
            <person name="Shin N.R."/>
            <person name="Okamura Y."/>
            <person name="Kirsch R."/>
            <person name="Pauchet Y."/>
        </authorList>
    </citation>
    <scope>NUCLEOTIDE SEQUENCE</scope>
    <source>
        <strain evidence="1">RBIC_L_NR</strain>
    </source>
</reference>
<proteinExistence type="predicted"/>
<gene>
    <name evidence="1" type="ORF">NQ314_018249</name>
</gene>